<dbReference type="AlphaFoldDB" id="A0A7W7CE10"/>
<dbReference type="EMBL" id="JACHMH010000001">
    <property type="protein sequence ID" value="MBB4679423.1"/>
    <property type="molecule type" value="Genomic_DNA"/>
</dbReference>
<gene>
    <name evidence="2" type="ORF">HNR67_005541</name>
</gene>
<evidence type="ECO:0000313" key="2">
    <source>
        <dbReference type="EMBL" id="MBB4679423.1"/>
    </source>
</evidence>
<evidence type="ECO:0000256" key="1">
    <source>
        <dbReference type="SAM" id="MobiDB-lite"/>
    </source>
</evidence>
<reference evidence="2 3" key="1">
    <citation type="submission" date="2020-08" db="EMBL/GenBank/DDBJ databases">
        <title>Sequencing the genomes of 1000 actinobacteria strains.</title>
        <authorList>
            <person name="Klenk H.-P."/>
        </authorList>
    </citation>
    <scope>NUCLEOTIDE SEQUENCE [LARGE SCALE GENOMIC DNA]</scope>
    <source>
        <strain evidence="2 3">DSM 44230</strain>
    </source>
</reference>
<dbReference type="RefSeq" id="WP_185005176.1">
    <property type="nucleotide sequence ID" value="NZ_BAAAUI010000001.1"/>
</dbReference>
<sequence length="309" mass="34327">MSTTQLRAAELQAEEIDRLWDAGLTGRQIGERLGLAPRAVNKLLRVTRSDPPRRTWTWLAGPKRIAALVWLNQKRPTMSIDDLSEVTGRSPQAIRRCLKEDLNQWSEKEKADALQQFPDPFDTGTVPTAERHAWQQVVQHEVPLPGRRGAHCRKRPVQRTTLSELDPSRHQLGLVSTAMTGAARAHPHAEAPTIGLPAAGAPAIRPVHPTVSTRPLVDVTLFSTKNHGARSSRPEQVRSALTAWHLRHERHFTTAEVAYILGRSASAVGHYLRQLKPSATRPRTGGHRANADDRPEPPCNATFPPIERP</sequence>
<comment type="caution">
    <text evidence="2">The sequence shown here is derived from an EMBL/GenBank/DDBJ whole genome shotgun (WGS) entry which is preliminary data.</text>
</comment>
<feature type="region of interest" description="Disordered" evidence="1">
    <location>
        <begin position="275"/>
        <end position="309"/>
    </location>
</feature>
<proteinExistence type="predicted"/>
<dbReference type="Proteomes" id="UP000533598">
    <property type="component" value="Unassembled WGS sequence"/>
</dbReference>
<evidence type="ECO:0000313" key="3">
    <source>
        <dbReference type="Proteomes" id="UP000533598"/>
    </source>
</evidence>
<organism evidence="2 3">
    <name type="scientific">Crossiella cryophila</name>
    <dbReference type="NCBI Taxonomy" id="43355"/>
    <lineage>
        <taxon>Bacteria</taxon>
        <taxon>Bacillati</taxon>
        <taxon>Actinomycetota</taxon>
        <taxon>Actinomycetes</taxon>
        <taxon>Pseudonocardiales</taxon>
        <taxon>Pseudonocardiaceae</taxon>
        <taxon>Crossiella</taxon>
    </lineage>
</organism>
<accession>A0A7W7CE10</accession>
<keyword evidence="3" id="KW-1185">Reference proteome</keyword>
<protein>
    <submittedName>
        <fullName evidence="2">Putative transcriptional regulator</fullName>
    </submittedName>
</protein>
<name>A0A7W7CE10_9PSEU</name>